<evidence type="ECO:0000256" key="1">
    <source>
        <dbReference type="SAM" id="MobiDB-lite"/>
    </source>
</evidence>
<feature type="region of interest" description="Disordered" evidence="1">
    <location>
        <begin position="509"/>
        <end position="568"/>
    </location>
</feature>
<accession>A0A8J9Z2T5</accession>
<keyword evidence="3" id="KW-1185">Reference proteome</keyword>
<reference evidence="2" key="1">
    <citation type="submission" date="2022-01" db="EMBL/GenBank/DDBJ databases">
        <authorList>
            <person name="Braso-Vives M."/>
        </authorList>
    </citation>
    <scope>NUCLEOTIDE SEQUENCE</scope>
</reference>
<organism evidence="2 3">
    <name type="scientific">Branchiostoma lanceolatum</name>
    <name type="common">Common lancelet</name>
    <name type="synonym">Amphioxus lanceolatum</name>
    <dbReference type="NCBI Taxonomy" id="7740"/>
    <lineage>
        <taxon>Eukaryota</taxon>
        <taxon>Metazoa</taxon>
        <taxon>Chordata</taxon>
        <taxon>Cephalochordata</taxon>
        <taxon>Leptocardii</taxon>
        <taxon>Amphioxiformes</taxon>
        <taxon>Branchiostomatidae</taxon>
        <taxon>Branchiostoma</taxon>
    </lineage>
</organism>
<feature type="compositionally biased region" description="Pro residues" evidence="1">
    <location>
        <begin position="541"/>
        <end position="550"/>
    </location>
</feature>
<feature type="compositionally biased region" description="Basic and acidic residues" evidence="1">
    <location>
        <begin position="36"/>
        <end position="52"/>
    </location>
</feature>
<feature type="compositionally biased region" description="Polar residues" evidence="1">
    <location>
        <begin position="552"/>
        <end position="568"/>
    </location>
</feature>
<evidence type="ECO:0000313" key="2">
    <source>
        <dbReference type="EMBL" id="CAH1246114.1"/>
    </source>
</evidence>
<gene>
    <name evidence="2" type="primary">MUC4</name>
    <name evidence="2" type="ORF">BLAG_LOCUS8243</name>
</gene>
<dbReference type="AlphaFoldDB" id="A0A8J9Z2T5"/>
<proteinExistence type="predicted"/>
<feature type="region of interest" description="Disordered" evidence="1">
    <location>
        <begin position="440"/>
        <end position="460"/>
    </location>
</feature>
<feature type="compositionally biased region" description="Polar residues" evidence="1">
    <location>
        <begin position="440"/>
        <end position="458"/>
    </location>
</feature>
<name>A0A8J9Z2T5_BRALA</name>
<dbReference type="InterPro" id="IPR021109">
    <property type="entry name" value="Peptidase_aspartic_dom_sf"/>
</dbReference>
<dbReference type="OrthoDB" id="10232055at2759"/>
<evidence type="ECO:0000313" key="3">
    <source>
        <dbReference type="Proteomes" id="UP000838412"/>
    </source>
</evidence>
<feature type="compositionally biased region" description="Basic and acidic residues" evidence="1">
    <location>
        <begin position="1"/>
        <end position="11"/>
    </location>
</feature>
<dbReference type="CDD" id="cd00303">
    <property type="entry name" value="retropepsin_like"/>
    <property type="match status" value="1"/>
</dbReference>
<dbReference type="EMBL" id="OV696700">
    <property type="protein sequence ID" value="CAH1246114.1"/>
    <property type="molecule type" value="Genomic_DNA"/>
</dbReference>
<dbReference type="SUPFAM" id="SSF50630">
    <property type="entry name" value="Acid proteases"/>
    <property type="match status" value="1"/>
</dbReference>
<dbReference type="Gene3D" id="2.40.70.10">
    <property type="entry name" value="Acid Proteases"/>
    <property type="match status" value="1"/>
</dbReference>
<feature type="compositionally biased region" description="Basic and acidic residues" evidence="1">
    <location>
        <begin position="514"/>
        <end position="526"/>
    </location>
</feature>
<feature type="compositionally biased region" description="Low complexity" evidence="1">
    <location>
        <begin position="21"/>
        <end position="35"/>
    </location>
</feature>
<feature type="region of interest" description="Disordered" evidence="1">
    <location>
        <begin position="1"/>
        <end position="53"/>
    </location>
</feature>
<protein>
    <submittedName>
        <fullName evidence="2">MUC4 protein</fullName>
    </submittedName>
</protein>
<feature type="region of interest" description="Disordered" evidence="1">
    <location>
        <begin position="299"/>
        <end position="424"/>
    </location>
</feature>
<sequence>MQPSAKKEQWRGRKTTSGTWRSNNNNFNQNPSPQQDPDRRPKNQEPKRDKKICPICEQAGRQVFDHFLSACPYLPDEDKERSFARHVGAPPQQRGVKASASPNLEAFHKGAMVKILLDSGAESSMIRADEARRLGLCISPNNTDLTPIQADGRRLSAVGECCTTFYKKKVALQFDAIVVEDLVDPIIAGSPFLESNGLMINFSKHYIHLPDGSIFDYSTSTTQAQPRIHSISYSKNRTQHNLARSRRAASCSSVQVQEPKAMHLLHTTPVVNVVTNPAVTEQQTNTRSLVHALEHLSPAAKADTLPEKEKHLSPSADADTLPVKEKHLSPSADADTLPVKEKHLSPSADADTLPVKGKHLPPSADVNRQVKGENQPSPASADVNRQVNGENKPSPASADANRQVKGETQPSPVPLHQCSPTEGEAETKQTVVVYQHSPTQGITSTPQVKEGQHSNTDADTLRVSEECKTLPPFPNTLQIQEKCQSSPKAAALLDTLQVQLLYQSPRDCPPAPLDHLDRQHPRDHPLPTRAPDLPGYHHPVVRPPPEPPPRLLSQNPGHLRTHPQNFIS</sequence>
<feature type="compositionally biased region" description="Polar residues" evidence="1">
    <location>
        <begin position="372"/>
        <end position="391"/>
    </location>
</feature>
<dbReference type="Proteomes" id="UP000838412">
    <property type="component" value="Chromosome 15"/>
</dbReference>